<gene>
    <name evidence="1" type="ORF">DB30_01898</name>
</gene>
<proteinExistence type="predicted"/>
<dbReference type="Proteomes" id="UP000031599">
    <property type="component" value="Unassembled WGS sequence"/>
</dbReference>
<name>A0A0C2D485_9BACT</name>
<evidence type="ECO:0000313" key="2">
    <source>
        <dbReference type="Proteomes" id="UP000031599"/>
    </source>
</evidence>
<organism evidence="1 2">
    <name type="scientific">Enhygromyxa salina</name>
    <dbReference type="NCBI Taxonomy" id="215803"/>
    <lineage>
        <taxon>Bacteria</taxon>
        <taxon>Pseudomonadati</taxon>
        <taxon>Myxococcota</taxon>
        <taxon>Polyangia</taxon>
        <taxon>Nannocystales</taxon>
        <taxon>Nannocystaceae</taxon>
        <taxon>Enhygromyxa</taxon>
    </lineage>
</organism>
<protein>
    <submittedName>
        <fullName evidence="1">Uncharacterized protein</fullName>
    </submittedName>
</protein>
<accession>A0A0C2D485</accession>
<dbReference type="AlphaFoldDB" id="A0A0C2D485"/>
<reference evidence="1 2" key="1">
    <citation type="submission" date="2014-12" db="EMBL/GenBank/DDBJ databases">
        <title>Genome assembly of Enhygromyxa salina DSM 15201.</title>
        <authorList>
            <person name="Sharma G."/>
            <person name="Subramanian S."/>
        </authorList>
    </citation>
    <scope>NUCLEOTIDE SEQUENCE [LARGE SCALE GENOMIC DNA]</scope>
    <source>
        <strain evidence="1 2">DSM 15201</strain>
    </source>
</reference>
<evidence type="ECO:0000313" key="1">
    <source>
        <dbReference type="EMBL" id="KIG18011.1"/>
    </source>
</evidence>
<dbReference type="EMBL" id="JMCC02000015">
    <property type="protein sequence ID" value="KIG18011.1"/>
    <property type="molecule type" value="Genomic_DNA"/>
</dbReference>
<sequence length="269" mass="30404">MSRRLRSALRRDHGPRVQLSKWDTLATPEGGLEVYALFEFSEWEACVAKAGGGKHGRDACADEFRHGDYATAELAAELRACTLRGLVRARFGGAAGEGPQTRGDLEILSFRMLEGPCTLERVNVFELVDVDGDEELELAVDLTAVNPDIQFRCRGLYSEYGRQIGWYRRNLEAQYEDLRFSSWHTELLMSDGGVVVGRFTLEDRNHDGRVDLLLEEASFVATDDCEVDDDWWPHPIPGRIAEDELSPCDAEFRAKTLLYSEVKDEWVEP</sequence>
<comment type="caution">
    <text evidence="1">The sequence shown here is derived from an EMBL/GenBank/DDBJ whole genome shotgun (WGS) entry which is preliminary data.</text>
</comment>